<dbReference type="PANTHER" id="PTHR43768:SF3">
    <property type="entry name" value="TREHALOSE 6-PHOSPHATE PHOSPHATASE"/>
    <property type="match status" value="1"/>
</dbReference>
<organism evidence="3 4">
    <name type="scientific">Deinobacterium chartae</name>
    <dbReference type="NCBI Taxonomy" id="521158"/>
    <lineage>
        <taxon>Bacteria</taxon>
        <taxon>Thermotogati</taxon>
        <taxon>Deinococcota</taxon>
        <taxon>Deinococci</taxon>
        <taxon>Deinococcales</taxon>
        <taxon>Deinococcaceae</taxon>
        <taxon>Deinobacterium</taxon>
    </lineage>
</organism>
<name>A0A841I224_9DEIO</name>
<reference evidence="3 4" key="1">
    <citation type="submission" date="2020-08" db="EMBL/GenBank/DDBJ databases">
        <title>Genomic Encyclopedia of Type Strains, Phase IV (KMG-IV): sequencing the most valuable type-strain genomes for metagenomic binning, comparative biology and taxonomic classification.</title>
        <authorList>
            <person name="Goeker M."/>
        </authorList>
    </citation>
    <scope>NUCLEOTIDE SEQUENCE [LARGE SCALE GENOMIC DNA]</scope>
    <source>
        <strain evidence="3 4">DSM 21458</strain>
    </source>
</reference>
<dbReference type="NCBIfam" id="TIGR00685">
    <property type="entry name" value="T6PP"/>
    <property type="match status" value="1"/>
</dbReference>
<dbReference type="EMBL" id="JACHHG010000016">
    <property type="protein sequence ID" value="MBB6099871.1"/>
    <property type="molecule type" value="Genomic_DNA"/>
</dbReference>
<evidence type="ECO:0000313" key="4">
    <source>
        <dbReference type="Proteomes" id="UP000569951"/>
    </source>
</evidence>
<keyword evidence="4" id="KW-1185">Reference proteome</keyword>
<evidence type="ECO:0000256" key="1">
    <source>
        <dbReference type="ARBA" id="ARBA00022801"/>
    </source>
</evidence>
<protein>
    <recommendedName>
        <fullName evidence="2">Trehalose 6-phosphate phosphatase</fullName>
        <ecNumber evidence="2">3.1.3.12</ecNumber>
    </recommendedName>
</protein>
<dbReference type="GO" id="GO:0004805">
    <property type="term" value="F:trehalose-phosphatase activity"/>
    <property type="evidence" value="ECO:0007669"/>
    <property type="project" value="UniProtKB-EC"/>
</dbReference>
<keyword evidence="1 2" id="KW-0378">Hydrolase</keyword>
<dbReference type="GO" id="GO:0046872">
    <property type="term" value="F:metal ion binding"/>
    <property type="evidence" value="ECO:0007669"/>
    <property type="project" value="UniProtKB-KW"/>
</dbReference>
<evidence type="ECO:0000313" key="3">
    <source>
        <dbReference type="EMBL" id="MBB6099871.1"/>
    </source>
</evidence>
<dbReference type="PANTHER" id="PTHR43768">
    <property type="entry name" value="TREHALOSE 6-PHOSPHATE PHOSPHATASE"/>
    <property type="match status" value="1"/>
</dbReference>
<dbReference type="Pfam" id="PF02358">
    <property type="entry name" value="Trehalose_PPase"/>
    <property type="match status" value="1"/>
</dbReference>
<proteinExistence type="inferred from homology"/>
<dbReference type="InterPro" id="IPR023214">
    <property type="entry name" value="HAD_sf"/>
</dbReference>
<dbReference type="InterPro" id="IPR036412">
    <property type="entry name" value="HAD-like_sf"/>
</dbReference>
<keyword evidence="2" id="KW-0479">Metal-binding</keyword>
<comment type="similarity">
    <text evidence="2">Belongs to the trehalose phosphatase family.</text>
</comment>
<comment type="caution">
    <text evidence="3">The sequence shown here is derived from an EMBL/GenBank/DDBJ whole genome shotgun (WGS) entry which is preliminary data.</text>
</comment>
<dbReference type="Gene3D" id="3.30.70.1020">
    <property type="entry name" value="Trehalose-6-phosphate phosphatase related protein, domain 2"/>
    <property type="match status" value="1"/>
</dbReference>
<dbReference type="InterPro" id="IPR003337">
    <property type="entry name" value="Trehalose_PPase"/>
</dbReference>
<evidence type="ECO:0000256" key="2">
    <source>
        <dbReference type="RuleBase" id="RU361117"/>
    </source>
</evidence>
<keyword evidence="2" id="KW-0460">Magnesium</keyword>
<gene>
    <name evidence="3" type="ORF">HNR42_003331</name>
</gene>
<dbReference type="UniPathway" id="UPA00299"/>
<comment type="pathway">
    <text evidence="2">Glycan biosynthesis; trehalose biosynthesis.</text>
</comment>
<dbReference type="Gene3D" id="3.40.50.1000">
    <property type="entry name" value="HAD superfamily/HAD-like"/>
    <property type="match status" value="1"/>
</dbReference>
<comment type="function">
    <text evidence="2">Removes the phosphate from trehalose 6-phosphate to produce free trehalose.</text>
</comment>
<dbReference type="EC" id="3.1.3.12" evidence="2"/>
<dbReference type="InterPro" id="IPR044651">
    <property type="entry name" value="OTSB-like"/>
</dbReference>
<comment type="cofactor">
    <cofactor evidence="2">
        <name>Mg(2+)</name>
        <dbReference type="ChEBI" id="CHEBI:18420"/>
    </cofactor>
</comment>
<dbReference type="CDD" id="cd01627">
    <property type="entry name" value="HAD_TPP"/>
    <property type="match status" value="1"/>
</dbReference>
<dbReference type="RefSeq" id="WP_183988609.1">
    <property type="nucleotide sequence ID" value="NZ_JACHHG010000016.1"/>
</dbReference>
<dbReference type="AlphaFoldDB" id="A0A841I224"/>
<dbReference type="Proteomes" id="UP000569951">
    <property type="component" value="Unassembled WGS sequence"/>
</dbReference>
<comment type="catalytic activity">
    <reaction evidence="2">
        <text>alpha,alpha-trehalose 6-phosphate + H2O = alpha,alpha-trehalose + phosphate</text>
        <dbReference type="Rhea" id="RHEA:23420"/>
        <dbReference type="ChEBI" id="CHEBI:15377"/>
        <dbReference type="ChEBI" id="CHEBI:16551"/>
        <dbReference type="ChEBI" id="CHEBI:43474"/>
        <dbReference type="ChEBI" id="CHEBI:58429"/>
        <dbReference type="EC" id="3.1.3.12"/>
    </reaction>
</comment>
<sequence>MNPELIALGQRPLLVVCDYDGTLADIVPRPDEAHPYPGARRALARLCGHPQHRAAILTGRRASEVQAFLEVERLCVIGLHGMEWPGEPIPEPDTAALERIRVRLQALPGLRLEDKGRTLAAHYRELPEALHPQIEAQLAALELPGGWERVDGKKVREFRPEGFGKGRALERLAQRFPQHHPVFIGDDRTDEEGFAHLLPLGGTAIKVGPGESVAPWRLESPAEVVALLQAWAER</sequence>
<accession>A0A841I224</accession>
<dbReference type="SUPFAM" id="SSF56784">
    <property type="entry name" value="HAD-like"/>
    <property type="match status" value="1"/>
</dbReference>
<dbReference type="GO" id="GO:0005992">
    <property type="term" value="P:trehalose biosynthetic process"/>
    <property type="evidence" value="ECO:0007669"/>
    <property type="project" value="UniProtKB-UniPathway"/>
</dbReference>